<evidence type="ECO:0000256" key="9">
    <source>
        <dbReference type="ARBA" id="ARBA00023242"/>
    </source>
</evidence>
<keyword evidence="3" id="KW-0863">Zinc-finger</keyword>
<keyword evidence="8" id="KW-0804">Transcription</keyword>
<dbReference type="InterPro" id="IPR051078">
    <property type="entry name" value="SGF11"/>
</dbReference>
<dbReference type="Pfam" id="PF08209">
    <property type="entry name" value="Sgf11"/>
    <property type="match status" value="1"/>
</dbReference>
<dbReference type="PANTHER" id="PTHR46367">
    <property type="entry name" value="ATAXIN-7-LIKE PROTEIN 3"/>
    <property type="match status" value="1"/>
</dbReference>
<keyword evidence="7 10" id="KW-0010">Activator</keyword>
<proteinExistence type="inferred from homology"/>
<evidence type="ECO:0000313" key="12">
    <source>
        <dbReference type="EMBL" id="KAL1501146.1"/>
    </source>
</evidence>
<evidence type="ECO:0000256" key="3">
    <source>
        <dbReference type="ARBA" id="ARBA00022771"/>
    </source>
</evidence>
<keyword evidence="6" id="KW-0805">Transcription regulation</keyword>
<keyword evidence="2" id="KW-0479">Metal-binding</keyword>
<evidence type="ECO:0000256" key="2">
    <source>
        <dbReference type="ARBA" id="ARBA00022723"/>
    </source>
</evidence>
<reference evidence="12 13" key="1">
    <citation type="submission" date="2024-05" db="EMBL/GenBank/DDBJ databases">
        <title>Genetic variation in Jamaican populations of the coffee berry borer (Hypothenemus hampei).</title>
        <authorList>
            <person name="Errbii M."/>
            <person name="Myrie A."/>
        </authorList>
    </citation>
    <scope>NUCLEOTIDE SEQUENCE [LARGE SCALE GENOMIC DNA]</scope>
    <source>
        <strain evidence="12">JA-Hopewell-2020-01-JO</strain>
        <tissue evidence="12">Whole body</tissue>
    </source>
</reference>
<name>A0ABD1ERK6_HYPHA</name>
<comment type="function">
    <text evidence="10">Component of the transcription regulatory histone acetylation (HAT) complex SAGA, a multiprotein complex that activates transcription by remodeling chromatin and mediating histone acetylation and deubiquitination. Within the SAGA complex, participates in a subcomplex that specifically deubiquitinates histone H2B. The SAGA complex is recruited to specific gene promoters by activators, where it is required for transcription.</text>
</comment>
<dbReference type="GO" id="GO:0005634">
    <property type="term" value="C:nucleus"/>
    <property type="evidence" value="ECO:0007669"/>
    <property type="project" value="UniProtKB-SubCell"/>
</dbReference>
<evidence type="ECO:0000313" key="13">
    <source>
        <dbReference type="Proteomes" id="UP001566132"/>
    </source>
</evidence>
<evidence type="ECO:0000256" key="8">
    <source>
        <dbReference type="ARBA" id="ARBA00023163"/>
    </source>
</evidence>
<organism evidence="12 13">
    <name type="scientific">Hypothenemus hampei</name>
    <name type="common">Coffee berry borer</name>
    <dbReference type="NCBI Taxonomy" id="57062"/>
    <lineage>
        <taxon>Eukaryota</taxon>
        <taxon>Metazoa</taxon>
        <taxon>Ecdysozoa</taxon>
        <taxon>Arthropoda</taxon>
        <taxon>Hexapoda</taxon>
        <taxon>Insecta</taxon>
        <taxon>Pterygota</taxon>
        <taxon>Neoptera</taxon>
        <taxon>Endopterygota</taxon>
        <taxon>Coleoptera</taxon>
        <taxon>Polyphaga</taxon>
        <taxon>Cucujiformia</taxon>
        <taxon>Curculionidae</taxon>
        <taxon>Scolytinae</taxon>
        <taxon>Hypothenemus</taxon>
    </lineage>
</organism>
<keyword evidence="4" id="KW-0862">Zinc</keyword>
<evidence type="ECO:0000256" key="7">
    <source>
        <dbReference type="ARBA" id="ARBA00023159"/>
    </source>
</evidence>
<evidence type="ECO:0000256" key="4">
    <source>
        <dbReference type="ARBA" id="ARBA00022833"/>
    </source>
</evidence>
<dbReference type="InterPro" id="IPR013246">
    <property type="entry name" value="SAGA_su_Sgf11"/>
</dbReference>
<feature type="region of interest" description="Disordered" evidence="11">
    <location>
        <begin position="139"/>
        <end position="190"/>
    </location>
</feature>
<evidence type="ECO:0000256" key="10">
    <source>
        <dbReference type="RuleBase" id="RU261113"/>
    </source>
</evidence>
<accession>A0ABD1ERK6</accession>
<dbReference type="PANTHER" id="PTHR46367:SF1">
    <property type="entry name" value="ATAXIN-7-LIKE PROTEIN 3"/>
    <property type="match status" value="1"/>
</dbReference>
<dbReference type="EMBL" id="JBDJPC010000005">
    <property type="protein sequence ID" value="KAL1501146.1"/>
    <property type="molecule type" value="Genomic_DNA"/>
</dbReference>
<keyword evidence="5" id="KW-0156">Chromatin regulator</keyword>
<dbReference type="GO" id="GO:0006325">
    <property type="term" value="P:chromatin organization"/>
    <property type="evidence" value="ECO:0007669"/>
    <property type="project" value="UniProtKB-KW"/>
</dbReference>
<comment type="caution">
    <text evidence="12">The sequence shown here is derived from an EMBL/GenBank/DDBJ whole genome shotgun (WGS) entry which is preliminary data.</text>
</comment>
<feature type="compositionally biased region" description="Basic residues" evidence="11">
    <location>
        <begin position="256"/>
        <end position="269"/>
    </location>
</feature>
<evidence type="ECO:0000256" key="6">
    <source>
        <dbReference type="ARBA" id="ARBA00023015"/>
    </source>
</evidence>
<dbReference type="AlphaFoldDB" id="A0ABD1ERK6"/>
<feature type="compositionally biased region" description="Basic residues" evidence="11">
    <location>
        <begin position="169"/>
        <end position="187"/>
    </location>
</feature>
<keyword evidence="13" id="KW-1185">Reference proteome</keyword>
<gene>
    <name evidence="12" type="ORF">ABEB36_006530</name>
</gene>
<feature type="region of interest" description="Disordered" evidence="11">
    <location>
        <begin position="227"/>
        <end position="269"/>
    </location>
</feature>
<dbReference type="Proteomes" id="UP001566132">
    <property type="component" value="Unassembled WGS sequence"/>
</dbReference>
<dbReference type="GO" id="GO:0070461">
    <property type="term" value="C:SAGA-type complex"/>
    <property type="evidence" value="ECO:0007669"/>
    <property type="project" value="UniProtKB-ARBA"/>
</dbReference>
<evidence type="ECO:0000256" key="1">
    <source>
        <dbReference type="ARBA" id="ARBA00004123"/>
    </source>
</evidence>
<evidence type="ECO:0000256" key="11">
    <source>
        <dbReference type="SAM" id="MobiDB-lite"/>
    </source>
</evidence>
<dbReference type="GO" id="GO:0008270">
    <property type="term" value="F:zinc ion binding"/>
    <property type="evidence" value="ECO:0007669"/>
    <property type="project" value="UniProtKB-KW"/>
</dbReference>
<comment type="subunit">
    <text evidence="10">Component of some SAGA transcription coactivator-HAT complexes.</text>
</comment>
<protein>
    <recommendedName>
        <fullName evidence="10">SAGA-associated factor 11</fullName>
    </recommendedName>
</protein>
<feature type="compositionally biased region" description="Low complexity" evidence="11">
    <location>
        <begin position="233"/>
        <end position="243"/>
    </location>
</feature>
<comment type="similarity">
    <text evidence="10">Belongs to the SGF11 family.</text>
</comment>
<comment type="subcellular location">
    <subcellularLocation>
        <location evidence="1 10">Nucleus</location>
    </subcellularLocation>
</comment>
<sequence length="269" mass="31165">MSKRQLSQQEQLPPDLTDLQLTELIEHDKDPNLFDHLLEDFHELMNDKQLLKNCVEKFFDNLVDEFTLGVIFETHRKYKTNAYCLVVNDGTDEDTLIKHEDYQQMKSVQKCGCPNCGHTVAPPKFGWHLAKCMGISDNNRPSRASRRAVTSKDIGDNDDECDEDWGSRKSSKKKDKNGGKKTRGARKKTLDQESLDTINVDIEKGYDEMTNFQYMMDHGRRSYMYDLQERRSSSASPTESSISLTPSKKRNDNQSRRKGRGKDKRRLME</sequence>
<keyword evidence="9" id="KW-0539">Nucleus</keyword>
<evidence type="ECO:0000256" key="5">
    <source>
        <dbReference type="ARBA" id="ARBA00022853"/>
    </source>
</evidence>